<sequence>MPHICGHRRSPRKICETPLYREQRLGQTVKLVPKTWYNTQDFRAWLEWFLSQREVEDHLTHTFSRTPAAGPDMYSFHDSPAWAALKTFLITKYHLVFAFYIDWFNPFTNKLAGKTVQCGTIILYCLNLPFSLCFLPRYTYIAGLTPSPKQPIVTELPHLIDPVVDAVLQTEDASAAPIKTHYRPDGVHVPTRIIPLLADLGGAREAGGFFSHSANCFCSYCKLLRADKDNLDVESWIRRTMEEVREQAKQWRDAPKKKNQKALGTQFGVRWCSFHRTDYWDPVWHIILGYLHNWLEGVLQHQLRQLWGIGRKEVAKGKKDKKDKDENFTDADTEESADELNELESEEEESTDPDSEADDEDEDEDESGDGDSEQSTPRATPAPDSGSTSQRTPAPDSGQSTPRATPAPEAPDLRWGPGRKAKPSTFEPSTSQPDSDSTPGGKKSKSGSTPHSRKSKSKSIDILSMDVDENNEDKDDAYNPPIEPIGPIEYSFQFSEQELTVLRGGIRDISLPTWVSRPPTNLGQKGHGKLKADHLLVLFTVIFPLLFPAIFLKKDDKKSLSSFYDLTAATNILVAFKASNSEAKAYTEHYTAYRQSIKELFPEFKSTPNHHYAGHNGELLMYWGPLACLSEFAGERMNGRLQKVKTNKHMYDLDFTMLKQMTRLCRLLAFLEDNASSIPGMDVFADILQPENITKRPTIQLISDSEQATYMKTKATALDTTTYNMILQYLNRTGHHGQYHSHLNYFHPHALVLPPLAKQCPEFHENGHTYSCNSSHEGNSFIQFYDEQIQGHRTGVINKIIEIPLQGKLQKFILVSPHCDLDQSELEGTPYDPMLYPCFMSKIVEVKLAEDMVVIKPEHIITHLTTYKTQGDIYGIQREIRLVCWALNRGRKEYSGP</sequence>
<reference evidence="2" key="1">
    <citation type="submission" date="2023-03" db="EMBL/GenBank/DDBJ databases">
        <title>Massive genome expansion in bonnet fungi (Mycena s.s.) driven by repeated elements and novel gene families across ecological guilds.</title>
        <authorList>
            <consortium name="Lawrence Berkeley National Laboratory"/>
            <person name="Harder C.B."/>
            <person name="Miyauchi S."/>
            <person name="Viragh M."/>
            <person name="Kuo A."/>
            <person name="Thoen E."/>
            <person name="Andreopoulos B."/>
            <person name="Lu D."/>
            <person name="Skrede I."/>
            <person name="Drula E."/>
            <person name="Henrissat B."/>
            <person name="Morin E."/>
            <person name="Kohler A."/>
            <person name="Barry K."/>
            <person name="LaButti K."/>
            <person name="Morin E."/>
            <person name="Salamov A."/>
            <person name="Lipzen A."/>
            <person name="Mereny Z."/>
            <person name="Hegedus B."/>
            <person name="Baldrian P."/>
            <person name="Stursova M."/>
            <person name="Weitz H."/>
            <person name="Taylor A."/>
            <person name="Grigoriev I.V."/>
            <person name="Nagy L.G."/>
            <person name="Martin F."/>
            <person name="Kauserud H."/>
        </authorList>
    </citation>
    <scope>NUCLEOTIDE SEQUENCE</scope>
    <source>
        <strain evidence="2">CBHHK002</strain>
    </source>
</reference>
<feature type="compositionally biased region" description="Low complexity" evidence="1">
    <location>
        <begin position="428"/>
        <end position="450"/>
    </location>
</feature>
<comment type="caution">
    <text evidence="2">The sequence shown here is derived from an EMBL/GenBank/DDBJ whole genome shotgun (WGS) entry which is preliminary data.</text>
</comment>
<evidence type="ECO:0000256" key="1">
    <source>
        <dbReference type="SAM" id="MobiDB-lite"/>
    </source>
</evidence>
<organism evidence="2 3">
    <name type="scientific">Mycena albidolilacea</name>
    <dbReference type="NCBI Taxonomy" id="1033008"/>
    <lineage>
        <taxon>Eukaryota</taxon>
        <taxon>Fungi</taxon>
        <taxon>Dikarya</taxon>
        <taxon>Basidiomycota</taxon>
        <taxon>Agaricomycotina</taxon>
        <taxon>Agaricomycetes</taxon>
        <taxon>Agaricomycetidae</taxon>
        <taxon>Agaricales</taxon>
        <taxon>Marasmiineae</taxon>
        <taxon>Mycenaceae</taxon>
        <taxon>Mycena</taxon>
    </lineage>
</organism>
<gene>
    <name evidence="2" type="ORF">DFH08DRAFT_384272</name>
</gene>
<name>A0AAD6ZGK6_9AGAR</name>
<feature type="compositionally biased region" description="Basic and acidic residues" evidence="1">
    <location>
        <begin position="314"/>
        <end position="327"/>
    </location>
</feature>
<dbReference type="Proteomes" id="UP001218218">
    <property type="component" value="Unassembled WGS sequence"/>
</dbReference>
<dbReference type="AlphaFoldDB" id="A0AAD6ZGK6"/>
<feature type="compositionally biased region" description="Acidic residues" evidence="1">
    <location>
        <begin position="328"/>
        <end position="372"/>
    </location>
</feature>
<feature type="compositionally biased region" description="Polar residues" evidence="1">
    <location>
        <begin position="385"/>
        <end position="403"/>
    </location>
</feature>
<proteinExistence type="predicted"/>
<evidence type="ECO:0008006" key="4">
    <source>
        <dbReference type="Google" id="ProtNLM"/>
    </source>
</evidence>
<evidence type="ECO:0000313" key="3">
    <source>
        <dbReference type="Proteomes" id="UP001218218"/>
    </source>
</evidence>
<dbReference type="EMBL" id="JARIHO010000051">
    <property type="protein sequence ID" value="KAJ7321335.1"/>
    <property type="molecule type" value="Genomic_DNA"/>
</dbReference>
<keyword evidence="3" id="KW-1185">Reference proteome</keyword>
<protein>
    <recommendedName>
        <fullName evidence="4">Transposase</fullName>
    </recommendedName>
</protein>
<accession>A0AAD6ZGK6</accession>
<evidence type="ECO:0000313" key="2">
    <source>
        <dbReference type="EMBL" id="KAJ7321335.1"/>
    </source>
</evidence>
<feature type="region of interest" description="Disordered" evidence="1">
    <location>
        <begin position="314"/>
        <end position="461"/>
    </location>
</feature>